<gene>
    <name evidence="10" type="ORF">CFOL_v3_11911</name>
</gene>
<comment type="caution">
    <text evidence="10">The sequence shown here is derived from an EMBL/GenBank/DDBJ whole genome shotgun (WGS) entry which is preliminary data.</text>
</comment>
<feature type="domain" description="RPA-interacting protein C-terminal" evidence="9">
    <location>
        <begin position="188"/>
        <end position="263"/>
    </location>
</feature>
<reference evidence="11" key="1">
    <citation type="submission" date="2016-04" db="EMBL/GenBank/DDBJ databases">
        <title>Cephalotus genome sequencing.</title>
        <authorList>
            <person name="Fukushima K."/>
            <person name="Hasebe M."/>
            <person name="Fang X."/>
        </authorList>
    </citation>
    <scope>NUCLEOTIDE SEQUENCE [LARGE SCALE GENOMIC DNA]</scope>
    <source>
        <strain evidence="11">cv. St1</strain>
    </source>
</reference>
<keyword evidence="11" id="KW-1185">Reference proteome</keyword>
<dbReference type="PANTHER" id="PTHR31742:SF1">
    <property type="entry name" value="RPA-INTERACTING PROTEIN"/>
    <property type="match status" value="1"/>
</dbReference>
<dbReference type="GO" id="GO:0006606">
    <property type="term" value="P:protein import into nucleus"/>
    <property type="evidence" value="ECO:0007669"/>
    <property type="project" value="TreeGrafter"/>
</dbReference>
<evidence type="ECO:0000256" key="5">
    <source>
        <dbReference type="ARBA" id="ARBA00023242"/>
    </source>
</evidence>
<evidence type="ECO:0000259" key="9">
    <source>
        <dbReference type="Pfam" id="PF14768"/>
    </source>
</evidence>
<dbReference type="AlphaFoldDB" id="A0A1Q3BKG6"/>
<feature type="region of interest" description="Disordered" evidence="6">
    <location>
        <begin position="1"/>
        <end position="30"/>
    </location>
</feature>
<dbReference type="InterPro" id="IPR028159">
    <property type="entry name" value="RPA_interact_C_dom"/>
</dbReference>
<dbReference type="PANTHER" id="PTHR31742">
    <property type="entry name" value="RPA-INTERACTING PROTEIN RPAIN"/>
    <property type="match status" value="1"/>
</dbReference>
<name>A0A1Q3BKG6_CEPFO</name>
<organism evidence="10 11">
    <name type="scientific">Cephalotus follicularis</name>
    <name type="common">Albany pitcher plant</name>
    <dbReference type="NCBI Taxonomy" id="3775"/>
    <lineage>
        <taxon>Eukaryota</taxon>
        <taxon>Viridiplantae</taxon>
        <taxon>Streptophyta</taxon>
        <taxon>Embryophyta</taxon>
        <taxon>Tracheophyta</taxon>
        <taxon>Spermatophyta</taxon>
        <taxon>Magnoliopsida</taxon>
        <taxon>eudicotyledons</taxon>
        <taxon>Gunneridae</taxon>
        <taxon>Pentapetalae</taxon>
        <taxon>rosids</taxon>
        <taxon>fabids</taxon>
        <taxon>Oxalidales</taxon>
        <taxon>Cephalotaceae</taxon>
        <taxon>Cephalotus</taxon>
    </lineage>
</organism>
<feature type="domain" description="RPA-interacting protein central" evidence="8">
    <location>
        <begin position="81"/>
        <end position="172"/>
    </location>
</feature>
<keyword evidence="4" id="KW-0862">Zinc</keyword>
<sequence length="276" mass="32635">MLPQEASQIKTMEDSSPPTITNPKRPSLKSSSHFNNYPIWKDKLRENCYKRVREDRSRLLWKMRLPTAQEPHNHKDSIRCAFQDIVSDELKKIRDSSLSDHLDVITSAPEVIDMLWEYDGLHDAYQGECEEMLLEMQRMFYEDLRAEPTKEEPENQIETWEDDEDEYLARAVYEHMKLKDEQVNKKIWCPICTQGELLENHRLMYCSLCDLQLNKDTEVSLDVLRDRLAGAHAEHLDRGCRLKPKFCMETKFGLTALYVFCEVVYNKLVSELFFLF</sequence>
<dbReference type="Pfam" id="PF14768">
    <property type="entry name" value="RPA_interact_C"/>
    <property type="match status" value="1"/>
</dbReference>
<keyword evidence="2" id="KW-0479">Metal-binding</keyword>
<keyword evidence="5" id="KW-0539">Nucleus</keyword>
<dbReference type="EMBL" id="BDDD01000631">
    <property type="protein sequence ID" value="GAV68408.1"/>
    <property type="molecule type" value="Genomic_DNA"/>
</dbReference>
<evidence type="ECO:0000313" key="11">
    <source>
        <dbReference type="Proteomes" id="UP000187406"/>
    </source>
</evidence>
<evidence type="ECO:0000259" key="8">
    <source>
        <dbReference type="Pfam" id="PF14767"/>
    </source>
</evidence>
<evidence type="ECO:0000259" key="7">
    <source>
        <dbReference type="Pfam" id="PF14766"/>
    </source>
</evidence>
<dbReference type="Pfam" id="PF14766">
    <property type="entry name" value="RPA_interact_N"/>
    <property type="match status" value="1"/>
</dbReference>
<evidence type="ECO:0000256" key="3">
    <source>
        <dbReference type="ARBA" id="ARBA00022771"/>
    </source>
</evidence>
<dbReference type="OrthoDB" id="435311at2759"/>
<evidence type="ECO:0000256" key="6">
    <source>
        <dbReference type="SAM" id="MobiDB-lite"/>
    </source>
</evidence>
<dbReference type="InterPro" id="IPR028158">
    <property type="entry name" value="RPA_interact_N_dom"/>
</dbReference>
<dbReference type="InterPro" id="IPR028155">
    <property type="entry name" value="RPA_interact_central"/>
</dbReference>
<evidence type="ECO:0000256" key="4">
    <source>
        <dbReference type="ARBA" id="ARBA00022833"/>
    </source>
</evidence>
<dbReference type="Pfam" id="PF14767">
    <property type="entry name" value="RPA_interact_M"/>
    <property type="match status" value="1"/>
</dbReference>
<dbReference type="FunCoup" id="A0A1Q3BKG6">
    <property type="interactions" value="935"/>
</dbReference>
<dbReference type="STRING" id="3775.A0A1Q3BKG6"/>
<accession>A0A1Q3BKG6</accession>
<dbReference type="GO" id="GO:0005634">
    <property type="term" value="C:nucleus"/>
    <property type="evidence" value="ECO:0007669"/>
    <property type="project" value="UniProtKB-SubCell"/>
</dbReference>
<evidence type="ECO:0000313" key="10">
    <source>
        <dbReference type="EMBL" id="GAV68408.1"/>
    </source>
</evidence>
<feature type="domain" description="RPA-interacting protein N-terminal" evidence="7">
    <location>
        <begin position="30"/>
        <end position="66"/>
    </location>
</feature>
<protein>
    <submittedName>
        <fullName evidence="10">Uncharacterized protein</fullName>
    </submittedName>
</protein>
<comment type="subcellular location">
    <subcellularLocation>
        <location evidence="1">Nucleus</location>
    </subcellularLocation>
</comment>
<keyword evidence="3" id="KW-0863">Zinc-finger</keyword>
<dbReference type="InParanoid" id="A0A1Q3BKG6"/>
<dbReference type="Proteomes" id="UP000187406">
    <property type="component" value="Unassembled WGS sequence"/>
</dbReference>
<dbReference type="GO" id="GO:0008270">
    <property type="term" value="F:zinc ion binding"/>
    <property type="evidence" value="ECO:0007669"/>
    <property type="project" value="UniProtKB-KW"/>
</dbReference>
<evidence type="ECO:0000256" key="2">
    <source>
        <dbReference type="ARBA" id="ARBA00022723"/>
    </source>
</evidence>
<dbReference type="InterPro" id="IPR028156">
    <property type="entry name" value="RIP"/>
</dbReference>
<proteinExistence type="predicted"/>
<evidence type="ECO:0000256" key="1">
    <source>
        <dbReference type="ARBA" id="ARBA00004123"/>
    </source>
</evidence>